<gene>
    <name evidence="1" type="ORF">NP493_79g06007</name>
</gene>
<dbReference type="InterPro" id="IPR043129">
    <property type="entry name" value="ATPase_NBD"/>
</dbReference>
<name>A0AAD9UI74_RIDPI</name>
<keyword evidence="2" id="KW-1185">Reference proteome</keyword>
<evidence type="ECO:0000313" key="2">
    <source>
        <dbReference type="Proteomes" id="UP001209878"/>
    </source>
</evidence>
<dbReference type="Gene3D" id="3.30.420.40">
    <property type="match status" value="1"/>
</dbReference>
<protein>
    <recommendedName>
        <fullName evidence="3">Heat shock 70 kDa protein 12A</fullName>
    </recommendedName>
</protein>
<dbReference type="AlphaFoldDB" id="A0AAD9UI74"/>
<sequence>MLEASNGKTMPALTIFSHALRFFKEHALQELSDQSSTKILNEDVRWVITVPAIWKAPAKQFMRQAAYDAGISSSEYPDQLLIALEPEAASIYVRRLRLYQLVPEKPTRRPLTPRKDTVPEPMNMDKVSDDIGPGARYMLVDCGGGTVDITVHEMESHGRLKELYKATGGPYGSVGVELEFEKLLDSIFGSEFIEAFRHKRPAGWVDLMIAFESRKRAATPYKNNALNVSLPFSFIDYYKKKKGSQVESAIRKYGDKDIRWSSQGMLRLMPDAMRRLFVPTLEKIRAAIGDVLNTPYVKDIDYMFLVGGFAESQVLQLELRREFGHLLKVIIPQDVSLTILKGAVCYGLDPTVVSLRWSRLTYGVGVLNRFVSGKHPKKKLVKKDGMEWCTDVFDKYVTINQPVGLGDSSLRSYTPAKSGQKSSIINIYCTDCSDVQFITDKGVKKVGTLCLDLSDAQYQQNLPRRREIQTRMVFGDTEIKVSALDVSTGKCVRCTIDFLNK</sequence>
<reference evidence="1" key="1">
    <citation type="journal article" date="2023" name="Mol. Biol. Evol.">
        <title>Third-Generation Sequencing Reveals the Adaptive Role of the Epigenome in Three Deep-Sea Polychaetes.</title>
        <authorList>
            <person name="Perez M."/>
            <person name="Aroh O."/>
            <person name="Sun Y."/>
            <person name="Lan Y."/>
            <person name="Juniper S.K."/>
            <person name="Young C.R."/>
            <person name="Angers B."/>
            <person name="Qian P.Y."/>
        </authorList>
    </citation>
    <scope>NUCLEOTIDE SEQUENCE</scope>
    <source>
        <strain evidence="1">R07B-5</strain>
    </source>
</reference>
<evidence type="ECO:0000313" key="1">
    <source>
        <dbReference type="EMBL" id="KAK2190301.1"/>
    </source>
</evidence>
<dbReference type="Proteomes" id="UP001209878">
    <property type="component" value="Unassembled WGS sequence"/>
</dbReference>
<dbReference type="SUPFAM" id="SSF53067">
    <property type="entry name" value="Actin-like ATPase domain"/>
    <property type="match status" value="2"/>
</dbReference>
<accession>A0AAD9UI74</accession>
<dbReference type="PANTHER" id="PTHR14187">
    <property type="entry name" value="ALPHA KINASE/ELONGATION FACTOR 2 KINASE"/>
    <property type="match status" value="1"/>
</dbReference>
<organism evidence="1 2">
    <name type="scientific">Ridgeia piscesae</name>
    <name type="common">Tubeworm</name>
    <dbReference type="NCBI Taxonomy" id="27915"/>
    <lineage>
        <taxon>Eukaryota</taxon>
        <taxon>Metazoa</taxon>
        <taxon>Spiralia</taxon>
        <taxon>Lophotrochozoa</taxon>
        <taxon>Annelida</taxon>
        <taxon>Polychaeta</taxon>
        <taxon>Sedentaria</taxon>
        <taxon>Canalipalpata</taxon>
        <taxon>Sabellida</taxon>
        <taxon>Siboglinidae</taxon>
        <taxon>Ridgeia</taxon>
    </lineage>
</organism>
<comment type="caution">
    <text evidence="1">The sequence shown here is derived from an EMBL/GenBank/DDBJ whole genome shotgun (WGS) entry which is preliminary data.</text>
</comment>
<evidence type="ECO:0008006" key="3">
    <source>
        <dbReference type="Google" id="ProtNLM"/>
    </source>
</evidence>
<dbReference type="EMBL" id="JAODUO010000084">
    <property type="protein sequence ID" value="KAK2190301.1"/>
    <property type="molecule type" value="Genomic_DNA"/>
</dbReference>
<dbReference type="PANTHER" id="PTHR14187:SF46">
    <property type="entry name" value="HEAT SHOCK 70 KDA PROTEIN 12A"/>
    <property type="match status" value="1"/>
</dbReference>
<proteinExistence type="predicted"/>